<dbReference type="GO" id="GO:0047617">
    <property type="term" value="F:fatty acyl-CoA hydrolase activity"/>
    <property type="evidence" value="ECO:0007669"/>
    <property type="project" value="TreeGrafter"/>
</dbReference>
<evidence type="ECO:0000313" key="5">
    <source>
        <dbReference type="Proteomes" id="UP000484255"/>
    </source>
</evidence>
<dbReference type="CDD" id="cd00586">
    <property type="entry name" value="4HBT"/>
    <property type="match status" value="1"/>
</dbReference>
<dbReference type="SUPFAM" id="SSF55729">
    <property type="entry name" value="Acyl-CoA N-acyltransferases (Nat)"/>
    <property type="match status" value="1"/>
</dbReference>
<keyword evidence="4" id="KW-0808">Transferase</keyword>
<dbReference type="PANTHER" id="PTHR31793">
    <property type="entry name" value="4-HYDROXYBENZOYL-COA THIOESTERASE FAMILY MEMBER"/>
    <property type="match status" value="1"/>
</dbReference>
<dbReference type="Pfam" id="PF13673">
    <property type="entry name" value="Acetyltransf_10"/>
    <property type="match status" value="1"/>
</dbReference>
<protein>
    <submittedName>
        <fullName evidence="4">GNAT family N-acetyltransferase</fullName>
    </submittedName>
</protein>
<dbReference type="Pfam" id="PF03061">
    <property type="entry name" value="4HBT"/>
    <property type="match status" value="1"/>
</dbReference>
<dbReference type="SUPFAM" id="SSF54637">
    <property type="entry name" value="Thioesterase/thiol ester dehydrase-isomerase"/>
    <property type="match status" value="1"/>
</dbReference>
<accession>A0A7C9TIW1</accession>
<dbReference type="InterPro" id="IPR016181">
    <property type="entry name" value="Acyl_CoA_acyltransferase"/>
</dbReference>
<dbReference type="Gene3D" id="3.10.129.10">
    <property type="entry name" value="Hotdog Thioesterase"/>
    <property type="match status" value="1"/>
</dbReference>
<feature type="domain" description="N-acetyltransferase" evidence="3">
    <location>
        <begin position="150"/>
        <end position="292"/>
    </location>
</feature>
<comment type="caution">
    <text evidence="4">The sequence shown here is derived from an EMBL/GenBank/DDBJ whole genome shotgun (WGS) entry which is preliminary data.</text>
</comment>
<dbReference type="InterPro" id="IPR029069">
    <property type="entry name" value="HotDog_dom_sf"/>
</dbReference>
<dbReference type="AlphaFoldDB" id="A0A7C9TIW1"/>
<dbReference type="InterPro" id="IPR000182">
    <property type="entry name" value="GNAT_dom"/>
</dbReference>
<evidence type="ECO:0000256" key="1">
    <source>
        <dbReference type="ARBA" id="ARBA00005953"/>
    </source>
</evidence>
<sequence length="304" mass="33062">MSLNPLPTPQDYAHREALRVRWAEVDAQHIVFNGHYLMYADTAVGGWWRAMAVPYAQAMEALQGDLFVRHSQLDYHQAAELDDLLELGVRCLRLGRSAMTVEVGIFRDGVLLVRVELVYVFAHATERRPLPLPGALRALLEGPSTAPPWVACPQTWEQVAAPVRALRRAAFVQEQGLPQALEEDSLDPSAYHVVLRNRLDQVVAAGRLCPGEASGLGVLARLVVVRPLRRTGLGAALLTALLQQARQLGLSRVELVASPAAAPLYARQGFRHAGPVFDALGRPHQPMVLELVPAGLTAAASGQS</sequence>
<proteinExistence type="inferred from homology"/>
<evidence type="ECO:0000259" key="3">
    <source>
        <dbReference type="PROSITE" id="PS51186"/>
    </source>
</evidence>
<keyword evidence="5" id="KW-1185">Reference proteome</keyword>
<name>A0A7C9TIW1_9BURK</name>
<dbReference type="Proteomes" id="UP000484255">
    <property type="component" value="Unassembled WGS sequence"/>
</dbReference>
<dbReference type="GO" id="GO:0016747">
    <property type="term" value="F:acyltransferase activity, transferring groups other than amino-acyl groups"/>
    <property type="evidence" value="ECO:0007669"/>
    <property type="project" value="InterPro"/>
</dbReference>
<organism evidence="4 5">
    <name type="scientific">Ideonella livida</name>
    <dbReference type="NCBI Taxonomy" id="2707176"/>
    <lineage>
        <taxon>Bacteria</taxon>
        <taxon>Pseudomonadati</taxon>
        <taxon>Pseudomonadota</taxon>
        <taxon>Betaproteobacteria</taxon>
        <taxon>Burkholderiales</taxon>
        <taxon>Sphaerotilaceae</taxon>
        <taxon>Ideonella</taxon>
    </lineage>
</organism>
<dbReference type="PROSITE" id="PS51186">
    <property type="entry name" value="GNAT"/>
    <property type="match status" value="1"/>
</dbReference>
<dbReference type="PANTHER" id="PTHR31793:SF27">
    <property type="entry name" value="NOVEL THIOESTERASE SUPERFAMILY DOMAIN AND SAPOSIN A-TYPE DOMAIN CONTAINING PROTEIN (0610012H03RIK)"/>
    <property type="match status" value="1"/>
</dbReference>
<gene>
    <name evidence="4" type="ORF">G3A44_04835</name>
</gene>
<dbReference type="InterPro" id="IPR006683">
    <property type="entry name" value="Thioestr_dom"/>
</dbReference>
<evidence type="ECO:0000256" key="2">
    <source>
        <dbReference type="ARBA" id="ARBA00022801"/>
    </source>
</evidence>
<dbReference type="Gene3D" id="3.40.630.30">
    <property type="match status" value="1"/>
</dbReference>
<dbReference type="InterPro" id="IPR050563">
    <property type="entry name" value="4-hydroxybenzoyl-CoA_TE"/>
</dbReference>
<comment type="similarity">
    <text evidence="1">Belongs to the 4-hydroxybenzoyl-CoA thioesterase family.</text>
</comment>
<evidence type="ECO:0000313" key="4">
    <source>
        <dbReference type="EMBL" id="NDY90523.1"/>
    </source>
</evidence>
<reference evidence="4 5" key="1">
    <citation type="submission" date="2020-02" db="EMBL/GenBank/DDBJ databases">
        <title>Ideonella bacterium strain TBM-1.</title>
        <authorList>
            <person name="Chen W.-M."/>
        </authorList>
    </citation>
    <scope>NUCLEOTIDE SEQUENCE [LARGE SCALE GENOMIC DNA]</scope>
    <source>
        <strain evidence="4 5">TBM-1</strain>
    </source>
</reference>
<keyword evidence="2" id="KW-0378">Hydrolase</keyword>
<dbReference type="EMBL" id="JAAGOH010000004">
    <property type="protein sequence ID" value="NDY90523.1"/>
    <property type="molecule type" value="Genomic_DNA"/>
</dbReference>
<dbReference type="RefSeq" id="WP_163456383.1">
    <property type="nucleotide sequence ID" value="NZ_JAAGOH010000004.1"/>
</dbReference>